<proteinExistence type="predicted"/>
<sequence length="131" mass="14554">MVENSMIDVLGIVAFVGELETIFRKNNSKVKKSTMQIINMSDCTINVTIWGVCSVMEGSEIQSLVNLGPHPIIAFKCVRISDFYGKSLGKLSNTKMFIIPSIEEATILRNWCEKHGKIYGGRSLTSHDELG</sequence>
<keyword evidence="1" id="KW-0238">DNA-binding</keyword>
<gene>
    <name evidence="3" type="ORF">KI387_014497</name>
</gene>
<dbReference type="Proteomes" id="UP000824469">
    <property type="component" value="Unassembled WGS sequence"/>
</dbReference>
<dbReference type="CDD" id="cd04475">
    <property type="entry name" value="RPA1_DBD_B"/>
    <property type="match status" value="1"/>
</dbReference>
<organism evidence="3 4">
    <name type="scientific">Taxus chinensis</name>
    <name type="common">Chinese yew</name>
    <name type="synonym">Taxus wallichiana var. chinensis</name>
    <dbReference type="NCBI Taxonomy" id="29808"/>
    <lineage>
        <taxon>Eukaryota</taxon>
        <taxon>Viridiplantae</taxon>
        <taxon>Streptophyta</taxon>
        <taxon>Embryophyta</taxon>
        <taxon>Tracheophyta</taxon>
        <taxon>Spermatophyta</taxon>
        <taxon>Pinopsida</taxon>
        <taxon>Pinidae</taxon>
        <taxon>Conifers II</taxon>
        <taxon>Cupressales</taxon>
        <taxon>Taxaceae</taxon>
        <taxon>Taxus</taxon>
    </lineage>
</organism>
<dbReference type="InterPro" id="IPR031657">
    <property type="entry name" value="REPA_OB_2"/>
</dbReference>
<dbReference type="InterPro" id="IPR012340">
    <property type="entry name" value="NA-bd_OB-fold"/>
</dbReference>
<evidence type="ECO:0000259" key="2">
    <source>
        <dbReference type="Pfam" id="PF16900"/>
    </source>
</evidence>
<dbReference type="OMA" id="CTINVTI"/>
<dbReference type="GO" id="GO:0003677">
    <property type="term" value="F:DNA binding"/>
    <property type="evidence" value="ECO:0007669"/>
    <property type="project" value="UniProtKB-KW"/>
</dbReference>
<keyword evidence="4" id="KW-1185">Reference proteome</keyword>
<dbReference type="AlphaFoldDB" id="A0AA38CUV9"/>
<feature type="non-terminal residue" evidence="3">
    <location>
        <position position="131"/>
    </location>
</feature>
<accession>A0AA38CUV9</accession>
<dbReference type="Gene3D" id="2.40.50.140">
    <property type="entry name" value="Nucleic acid-binding proteins"/>
    <property type="match status" value="1"/>
</dbReference>
<name>A0AA38CUV9_TAXCH</name>
<evidence type="ECO:0000313" key="3">
    <source>
        <dbReference type="EMBL" id="KAH9302914.1"/>
    </source>
</evidence>
<dbReference type="Pfam" id="PF16900">
    <property type="entry name" value="REPA_OB_2"/>
    <property type="match status" value="1"/>
</dbReference>
<reference evidence="3 4" key="1">
    <citation type="journal article" date="2021" name="Nat. Plants">
        <title>The Taxus genome provides insights into paclitaxel biosynthesis.</title>
        <authorList>
            <person name="Xiong X."/>
            <person name="Gou J."/>
            <person name="Liao Q."/>
            <person name="Li Y."/>
            <person name="Zhou Q."/>
            <person name="Bi G."/>
            <person name="Li C."/>
            <person name="Du R."/>
            <person name="Wang X."/>
            <person name="Sun T."/>
            <person name="Guo L."/>
            <person name="Liang H."/>
            <person name="Lu P."/>
            <person name="Wu Y."/>
            <person name="Zhang Z."/>
            <person name="Ro D.K."/>
            <person name="Shang Y."/>
            <person name="Huang S."/>
            <person name="Yan J."/>
        </authorList>
    </citation>
    <scope>NUCLEOTIDE SEQUENCE [LARGE SCALE GENOMIC DNA]</scope>
    <source>
        <strain evidence="3">Ta-2019</strain>
    </source>
</reference>
<evidence type="ECO:0000256" key="1">
    <source>
        <dbReference type="ARBA" id="ARBA00023125"/>
    </source>
</evidence>
<evidence type="ECO:0000313" key="4">
    <source>
        <dbReference type="Proteomes" id="UP000824469"/>
    </source>
</evidence>
<dbReference type="EMBL" id="JAHRHJ020000009">
    <property type="protein sequence ID" value="KAH9302914.1"/>
    <property type="molecule type" value="Genomic_DNA"/>
</dbReference>
<comment type="caution">
    <text evidence="3">The sequence shown here is derived from an EMBL/GenBank/DDBJ whole genome shotgun (WGS) entry which is preliminary data.</text>
</comment>
<feature type="domain" description="Replication protein A OB" evidence="2">
    <location>
        <begin position="3"/>
        <end position="98"/>
    </location>
</feature>
<protein>
    <recommendedName>
        <fullName evidence="2">Replication protein A OB domain-containing protein</fullName>
    </recommendedName>
</protein>
<dbReference type="SUPFAM" id="SSF50249">
    <property type="entry name" value="Nucleic acid-binding proteins"/>
    <property type="match status" value="1"/>
</dbReference>